<evidence type="ECO:0000313" key="4">
    <source>
        <dbReference type="EMBL" id="QEA16102.1"/>
    </source>
</evidence>
<keyword evidence="2 4" id="KW-0808">Transferase</keyword>
<feature type="domain" description="Glycosyl transferase family 1" evidence="3">
    <location>
        <begin position="198"/>
        <end position="353"/>
    </location>
</feature>
<keyword evidence="1" id="KW-0328">Glycosyltransferase</keyword>
<dbReference type="GO" id="GO:0016757">
    <property type="term" value="F:glycosyltransferase activity"/>
    <property type="evidence" value="ECO:0007669"/>
    <property type="project" value="UniProtKB-KW"/>
</dbReference>
<reference evidence="4 5" key="1">
    <citation type="journal article" date="2013" name="J. Microbiol. Biotechnol.">
        <title>Novosphingobium ginsenosidimutans sp. nov., with the ability to convert ginsenoside.</title>
        <authorList>
            <person name="Kim J.K."/>
            <person name="He D."/>
            <person name="Liu Q.M."/>
            <person name="Park H.Y."/>
            <person name="Jung M.S."/>
            <person name="Yoon M.H."/>
            <person name="Kim S.C."/>
            <person name="Im W.T."/>
        </authorList>
    </citation>
    <scope>NUCLEOTIDE SEQUENCE [LARGE SCALE GENOMIC DNA]</scope>
    <source>
        <strain evidence="4 5">FW-6</strain>
    </source>
</reference>
<evidence type="ECO:0000256" key="1">
    <source>
        <dbReference type="ARBA" id="ARBA00022676"/>
    </source>
</evidence>
<dbReference type="CDD" id="cd03801">
    <property type="entry name" value="GT4_PimA-like"/>
    <property type="match status" value="1"/>
</dbReference>
<name>A0A5B8S4X8_9SPHN</name>
<dbReference type="RefSeq" id="WP_147090134.1">
    <property type="nucleotide sequence ID" value="NZ_BAABJD010000006.1"/>
</dbReference>
<dbReference type="AlphaFoldDB" id="A0A5B8S4X8"/>
<protein>
    <submittedName>
        <fullName evidence="4">Glycosyltransferase</fullName>
    </submittedName>
</protein>
<dbReference type="InterPro" id="IPR001296">
    <property type="entry name" value="Glyco_trans_1"/>
</dbReference>
<dbReference type="SUPFAM" id="SSF53756">
    <property type="entry name" value="UDP-Glycosyltransferase/glycogen phosphorylase"/>
    <property type="match status" value="1"/>
</dbReference>
<dbReference type="EMBL" id="CP042345">
    <property type="protein sequence ID" value="QEA16102.1"/>
    <property type="molecule type" value="Genomic_DNA"/>
</dbReference>
<dbReference type="Pfam" id="PF00534">
    <property type="entry name" value="Glycos_transf_1"/>
    <property type="match status" value="1"/>
</dbReference>
<proteinExistence type="predicted"/>
<evidence type="ECO:0000256" key="2">
    <source>
        <dbReference type="ARBA" id="ARBA00022679"/>
    </source>
</evidence>
<keyword evidence="5" id="KW-1185">Reference proteome</keyword>
<gene>
    <name evidence="4" type="ORF">FRF71_08110</name>
</gene>
<organism evidence="4 5">
    <name type="scientific">Novosphingobium ginsenosidimutans</name>
    <dbReference type="NCBI Taxonomy" id="1176536"/>
    <lineage>
        <taxon>Bacteria</taxon>
        <taxon>Pseudomonadati</taxon>
        <taxon>Pseudomonadota</taxon>
        <taxon>Alphaproteobacteria</taxon>
        <taxon>Sphingomonadales</taxon>
        <taxon>Sphingomonadaceae</taxon>
        <taxon>Novosphingobium</taxon>
    </lineage>
</organism>
<dbReference type="Gene3D" id="3.40.50.2000">
    <property type="entry name" value="Glycogen Phosphorylase B"/>
    <property type="match status" value="1"/>
</dbReference>
<sequence>MKYKTKPQVALLFAQFAAYHIDRCEAVARRLGDRCDVLAVEVATSSATYAWEPSGPTAHARKLTLFPGRSFDEVPSLPRFWAALRALRGCRAVFIGIGYNEPAVILLSWALRLLGVQVFAFNDSKFDDKPRRAGFELFKLFVLQAYSGAIVAGPRHRDYFRFLGFRRRRLLLGYDTVSVDRIRGLAGDTGPDFAARPLVFVGRFVAKKNLQLLIEGYAAYAKAAGPTARKLVLAGSGAEEAALRKQVDAHGLAGQVEFTGFLKADEVARLMARALALILPSSEEQWGLVVNEALAVGVPVILSTQAGSRDALVRNLINGFLVEPNSAEGIAAAILALDRDEQTWRRLSEAARARAWLGDAERTAEAVDAMLFPANSAAIAAVARYEAGLTAVDGQA</sequence>
<accession>A0A5B8S4X8</accession>
<dbReference type="PANTHER" id="PTHR12526">
    <property type="entry name" value="GLYCOSYLTRANSFERASE"/>
    <property type="match status" value="1"/>
</dbReference>
<dbReference type="OrthoDB" id="503550at2"/>
<evidence type="ECO:0000313" key="5">
    <source>
        <dbReference type="Proteomes" id="UP000321172"/>
    </source>
</evidence>
<dbReference type="Proteomes" id="UP000321172">
    <property type="component" value="Chromosome"/>
</dbReference>
<dbReference type="PANTHER" id="PTHR12526:SF510">
    <property type="entry name" value="D-INOSITOL 3-PHOSPHATE GLYCOSYLTRANSFERASE"/>
    <property type="match status" value="1"/>
</dbReference>
<evidence type="ECO:0000259" key="3">
    <source>
        <dbReference type="Pfam" id="PF00534"/>
    </source>
</evidence>
<dbReference type="KEGG" id="ngf:FRF71_08110"/>